<dbReference type="SUPFAM" id="SSF51338">
    <property type="entry name" value="Composite domain of metallo-dependent hydrolases"/>
    <property type="match status" value="1"/>
</dbReference>
<keyword evidence="4" id="KW-1185">Reference proteome</keyword>
<evidence type="ECO:0000313" key="4">
    <source>
        <dbReference type="Proteomes" id="UP001521184"/>
    </source>
</evidence>
<dbReference type="Proteomes" id="UP001521184">
    <property type="component" value="Unassembled WGS sequence"/>
</dbReference>
<keyword evidence="1" id="KW-0378">Hydrolase</keyword>
<dbReference type="Pfam" id="PF01979">
    <property type="entry name" value="Amidohydro_1"/>
    <property type="match status" value="1"/>
</dbReference>
<name>A0ABR3TY21_9PEZI</name>
<accession>A0ABR3TY21</accession>
<proteinExistence type="predicted"/>
<dbReference type="InterPro" id="IPR050287">
    <property type="entry name" value="MTA/SAH_deaminase"/>
</dbReference>
<dbReference type="InterPro" id="IPR006680">
    <property type="entry name" value="Amidohydro-rel"/>
</dbReference>
<evidence type="ECO:0000256" key="1">
    <source>
        <dbReference type="ARBA" id="ARBA00022801"/>
    </source>
</evidence>
<dbReference type="InterPro" id="IPR011059">
    <property type="entry name" value="Metal-dep_hydrolase_composite"/>
</dbReference>
<dbReference type="Gene3D" id="3.20.20.140">
    <property type="entry name" value="Metal-dependent hydrolases"/>
    <property type="match status" value="1"/>
</dbReference>
<gene>
    <name evidence="3" type="ORF">SLS58_002821</name>
</gene>
<organism evidence="3 4">
    <name type="scientific">Diplodia intermedia</name>
    <dbReference type="NCBI Taxonomy" id="856260"/>
    <lineage>
        <taxon>Eukaryota</taxon>
        <taxon>Fungi</taxon>
        <taxon>Dikarya</taxon>
        <taxon>Ascomycota</taxon>
        <taxon>Pezizomycotina</taxon>
        <taxon>Dothideomycetes</taxon>
        <taxon>Dothideomycetes incertae sedis</taxon>
        <taxon>Botryosphaeriales</taxon>
        <taxon>Botryosphaeriaceae</taxon>
        <taxon>Diplodia</taxon>
    </lineage>
</organism>
<feature type="domain" description="Amidohydrolase-related" evidence="2">
    <location>
        <begin position="62"/>
        <end position="135"/>
    </location>
</feature>
<dbReference type="InterPro" id="IPR032466">
    <property type="entry name" value="Metal_Hydrolase"/>
</dbReference>
<comment type="caution">
    <text evidence="3">The sequence shown here is derived from an EMBL/GenBank/DDBJ whole genome shotgun (WGS) entry which is preliminary data.</text>
</comment>
<dbReference type="PANTHER" id="PTHR43794">
    <property type="entry name" value="AMINOHYDROLASE SSNA-RELATED"/>
    <property type="match status" value="1"/>
</dbReference>
<evidence type="ECO:0000259" key="2">
    <source>
        <dbReference type="Pfam" id="PF01979"/>
    </source>
</evidence>
<protein>
    <recommendedName>
        <fullName evidence="2">Amidohydrolase-related domain-containing protein</fullName>
    </recommendedName>
</protein>
<dbReference type="PANTHER" id="PTHR43794:SF11">
    <property type="entry name" value="AMIDOHYDROLASE-RELATED DOMAIN-CONTAINING PROTEIN"/>
    <property type="match status" value="1"/>
</dbReference>
<dbReference type="SUPFAM" id="SSF51556">
    <property type="entry name" value="Metallo-dependent hydrolases"/>
    <property type="match status" value="1"/>
</dbReference>
<dbReference type="EMBL" id="JAKEKT020000013">
    <property type="protein sequence ID" value="KAL1647051.1"/>
    <property type="molecule type" value="Genomic_DNA"/>
</dbReference>
<evidence type="ECO:0000313" key="3">
    <source>
        <dbReference type="EMBL" id="KAL1647051.1"/>
    </source>
</evidence>
<dbReference type="Gene3D" id="2.30.40.10">
    <property type="entry name" value="Urease, subunit C, domain 1"/>
    <property type="match status" value="1"/>
</dbReference>
<reference evidence="3 4" key="1">
    <citation type="journal article" date="2023" name="Plant Dis.">
        <title>First Report of Diplodia intermedia Causing Canker and Dieback Diseases on Apple Trees in Canada.</title>
        <authorList>
            <person name="Ellouze W."/>
            <person name="Ilyukhin E."/>
            <person name="Sulman M."/>
            <person name="Ali S."/>
        </authorList>
    </citation>
    <scope>NUCLEOTIDE SEQUENCE [LARGE SCALE GENOMIC DNA]</scope>
    <source>
        <strain evidence="3 4">M45-28</strain>
    </source>
</reference>
<sequence>MTDTNTSIIIKHGTFITMDPALGVLRDCDILIEGNTITKIAPNITTDAASTPRTIDATNSLVSPGYIDGHHHLWQQLLRDWSLADYVVATRTCIGSLYTPADVYTATYAGAVDLPHHGVTTVVDHCHAVNTSAHADAAVAALAASRIRAAFC</sequence>